<organism evidence="1 2">
    <name type="scientific">Rhizophagus irregularis</name>
    <dbReference type="NCBI Taxonomy" id="588596"/>
    <lineage>
        <taxon>Eukaryota</taxon>
        <taxon>Fungi</taxon>
        <taxon>Fungi incertae sedis</taxon>
        <taxon>Mucoromycota</taxon>
        <taxon>Glomeromycotina</taxon>
        <taxon>Glomeromycetes</taxon>
        <taxon>Glomerales</taxon>
        <taxon>Glomeraceae</taxon>
        <taxon>Rhizophagus</taxon>
    </lineage>
</organism>
<name>A0A2N1N6K2_9GLOM</name>
<dbReference type="VEuPathDB" id="FungiDB:RhiirA1_532861"/>
<dbReference type="VEuPathDB" id="FungiDB:RhiirFUN_011210"/>
<dbReference type="Gene3D" id="3.80.10.10">
    <property type="entry name" value="Ribonuclease Inhibitor"/>
    <property type="match status" value="1"/>
</dbReference>
<sequence length="530" mass="63080">MTLLYLTDDCFYYTLQYLKNDCSTLFNCLLVNRFWCKTTIPFLYANPFTKISKKNHLIISTIIFCFNKEEILQLKKQFNNINIDEEHKPLFEYLKYLEDYNHFKIDSTIISYYSGLSISCNKIYNNIIPIFHKSILRQSKNIKQLSISLNLFYMYKLCENGKENVVYKESFKNFNIQNFISNLTKLNSLSFYLNGAIDNEIEQEFLRCIANFSLNLRRLIINLNQTSGRLLVKPTYKYDTTITWEYLYKIIQGQNKLKIFKIWNCYSLLNNILSSLEFQKHSLVHIEFKNTNFINVNLKSFNNLYNLEYLKFNHCEGILLNQCEFLSFKLKELSFRRNIWNADVTSLMIKYLGASLQRLIIIENLSNHFIENISMYCPNLIFLELRICLYTINLSMLAFLKNLRLNIIISYNINTTFFINLANINVSKISIYIYPYVSNRFLKFKGFLENCHNSFEMINLNHTIELEFLKIVLNYIERSNNNSLKIFGMMNLDKELNDEELKLLNQIKAKGVRIMEFNSIHCLKTKGYYN</sequence>
<dbReference type="VEuPathDB" id="FungiDB:FUN_001230"/>
<evidence type="ECO:0000313" key="2">
    <source>
        <dbReference type="Proteomes" id="UP000233469"/>
    </source>
</evidence>
<dbReference type="InterPro" id="IPR032675">
    <property type="entry name" value="LRR_dom_sf"/>
</dbReference>
<dbReference type="AlphaFoldDB" id="A0A2N1N6K2"/>
<dbReference type="SUPFAM" id="SSF52047">
    <property type="entry name" value="RNI-like"/>
    <property type="match status" value="1"/>
</dbReference>
<proteinExistence type="predicted"/>
<comment type="caution">
    <text evidence="1">The sequence shown here is derived from an EMBL/GenBank/DDBJ whole genome shotgun (WGS) entry which is preliminary data.</text>
</comment>
<evidence type="ECO:0000313" key="1">
    <source>
        <dbReference type="EMBL" id="PKK69545.1"/>
    </source>
</evidence>
<dbReference type="EMBL" id="LLXL01000713">
    <property type="protein sequence ID" value="PKK69545.1"/>
    <property type="molecule type" value="Genomic_DNA"/>
</dbReference>
<dbReference type="Proteomes" id="UP000233469">
    <property type="component" value="Unassembled WGS sequence"/>
</dbReference>
<gene>
    <name evidence="1" type="ORF">RhiirC2_850637</name>
</gene>
<reference evidence="1 2" key="2">
    <citation type="submission" date="2017-10" db="EMBL/GenBank/DDBJ databases">
        <title>Extensive intraspecific genome diversity in a model arbuscular mycorrhizal fungus.</title>
        <authorList>
            <person name="Chen E.C.H."/>
            <person name="Morin E."/>
            <person name="Baudet D."/>
            <person name="Noel J."/>
            <person name="Ndikumana S."/>
            <person name="Charron P."/>
            <person name="St-Onge C."/>
            <person name="Giorgi J."/>
            <person name="Grigoriev I.V."/>
            <person name="Roux C."/>
            <person name="Martin F.M."/>
            <person name="Corradi N."/>
        </authorList>
    </citation>
    <scope>NUCLEOTIDE SEQUENCE [LARGE SCALE GENOMIC DNA]</scope>
    <source>
        <strain evidence="1 2">C2</strain>
    </source>
</reference>
<protein>
    <recommendedName>
        <fullName evidence="3">F-box domain-containing protein</fullName>
    </recommendedName>
</protein>
<accession>A0A2N1N6K2</accession>
<reference evidence="1 2" key="1">
    <citation type="submission" date="2016-04" db="EMBL/GenBank/DDBJ databases">
        <title>Genome analyses suggest a sexual origin of heterokaryosis in a supposedly ancient asexual fungus.</title>
        <authorList>
            <person name="Ropars J."/>
            <person name="Sedzielewska K."/>
            <person name="Noel J."/>
            <person name="Charron P."/>
            <person name="Farinelli L."/>
            <person name="Marton T."/>
            <person name="Kruger M."/>
            <person name="Pelin A."/>
            <person name="Brachmann A."/>
            <person name="Corradi N."/>
        </authorList>
    </citation>
    <scope>NUCLEOTIDE SEQUENCE [LARGE SCALE GENOMIC DNA]</scope>
    <source>
        <strain evidence="1 2">C2</strain>
    </source>
</reference>
<evidence type="ECO:0008006" key="3">
    <source>
        <dbReference type="Google" id="ProtNLM"/>
    </source>
</evidence>